<organism evidence="1 2">
    <name type="scientific">Salinisphaera japonica YTM-1</name>
    <dbReference type="NCBI Taxonomy" id="1209778"/>
    <lineage>
        <taxon>Bacteria</taxon>
        <taxon>Pseudomonadati</taxon>
        <taxon>Pseudomonadota</taxon>
        <taxon>Gammaproteobacteria</taxon>
        <taxon>Salinisphaerales</taxon>
        <taxon>Salinisphaeraceae</taxon>
        <taxon>Salinisphaera</taxon>
    </lineage>
</organism>
<protein>
    <submittedName>
        <fullName evidence="1">Uncharacterized protein</fullName>
    </submittedName>
</protein>
<gene>
    <name evidence="1" type="ORF">SAJA_02390</name>
</gene>
<comment type="caution">
    <text evidence="1">The sequence shown here is derived from an EMBL/GenBank/DDBJ whole genome shotgun (WGS) entry which is preliminary data.</text>
</comment>
<evidence type="ECO:0000313" key="1">
    <source>
        <dbReference type="EMBL" id="ROO31837.1"/>
    </source>
</evidence>
<reference evidence="1 2" key="1">
    <citation type="submission" date="2013-10" db="EMBL/GenBank/DDBJ databases">
        <title>Salinisphaera japonica YTM-1 Genome Sequencing.</title>
        <authorList>
            <person name="Lai Q."/>
            <person name="Li C."/>
            <person name="Shao Z."/>
        </authorList>
    </citation>
    <scope>NUCLEOTIDE SEQUENCE [LARGE SCALE GENOMIC DNA]</scope>
    <source>
        <strain evidence="1 2">YTM-1</strain>
    </source>
</reference>
<dbReference type="Proteomes" id="UP000285310">
    <property type="component" value="Unassembled WGS sequence"/>
</dbReference>
<accession>A0A423Q0R0</accession>
<dbReference type="AlphaFoldDB" id="A0A423Q0R0"/>
<evidence type="ECO:0000313" key="2">
    <source>
        <dbReference type="Proteomes" id="UP000285310"/>
    </source>
</evidence>
<sequence>MPGIVDLSDIAAEIDGVAKVVLESVQEMLLKVALQMAHDD</sequence>
<keyword evidence="2" id="KW-1185">Reference proteome</keyword>
<proteinExistence type="predicted"/>
<dbReference type="EMBL" id="AYKG01000004">
    <property type="protein sequence ID" value="ROO31837.1"/>
    <property type="molecule type" value="Genomic_DNA"/>
</dbReference>
<dbReference type="InParanoid" id="A0A423Q0R0"/>
<name>A0A423Q0R0_9GAMM</name>